<dbReference type="RefSeq" id="XP_031856865.1">
    <property type="nucleotide sequence ID" value="XM_032000974.1"/>
</dbReference>
<keyword evidence="1" id="KW-0479">Metal-binding</keyword>
<protein>
    <recommendedName>
        <fullName evidence="3">RING-type domain-containing protein</fullName>
    </recommendedName>
</protein>
<feature type="compositionally biased region" description="Polar residues" evidence="2">
    <location>
        <begin position="57"/>
        <end position="71"/>
    </location>
</feature>
<proteinExistence type="predicted"/>
<gene>
    <name evidence="4" type="ORF">SAPINGB_P006263</name>
</gene>
<dbReference type="Gene3D" id="3.30.40.10">
    <property type="entry name" value="Zinc/RING finger domain, C3HC4 (zinc finger)"/>
    <property type="match status" value="1"/>
</dbReference>
<dbReference type="AlphaFoldDB" id="A0A5E8CB58"/>
<evidence type="ECO:0000256" key="2">
    <source>
        <dbReference type="SAM" id="MobiDB-lite"/>
    </source>
</evidence>
<evidence type="ECO:0000256" key="1">
    <source>
        <dbReference type="PROSITE-ProRule" id="PRU00175"/>
    </source>
</evidence>
<feature type="compositionally biased region" description="Low complexity" evidence="2">
    <location>
        <begin position="32"/>
        <end position="56"/>
    </location>
</feature>
<keyword evidence="1" id="KW-0862">Zinc</keyword>
<reference evidence="4 5" key="1">
    <citation type="submission" date="2019-09" db="EMBL/GenBank/DDBJ databases">
        <authorList>
            <person name="Brejova B."/>
        </authorList>
    </citation>
    <scope>NUCLEOTIDE SEQUENCE [LARGE SCALE GENOMIC DNA]</scope>
</reference>
<keyword evidence="5" id="KW-1185">Reference proteome</keyword>
<dbReference type="Proteomes" id="UP000398389">
    <property type="component" value="Unassembled WGS sequence"/>
</dbReference>
<evidence type="ECO:0000313" key="5">
    <source>
        <dbReference type="Proteomes" id="UP000398389"/>
    </source>
</evidence>
<accession>A0A5E8CB58</accession>
<dbReference type="PANTHER" id="PTHR22765">
    <property type="entry name" value="RING FINGER AND PROTEASE ASSOCIATED DOMAIN-CONTAINING"/>
    <property type="match status" value="1"/>
</dbReference>
<evidence type="ECO:0000313" key="4">
    <source>
        <dbReference type="EMBL" id="VVT58546.1"/>
    </source>
</evidence>
<keyword evidence="1" id="KW-0863">Zinc-finger</keyword>
<dbReference type="PANTHER" id="PTHR22765:SF434">
    <property type="entry name" value="GB|AAD18119.1-RELATED"/>
    <property type="match status" value="1"/>
</dbReference>
<dbReference type="SUPFAM" id="SSF57850">
    <property type="entry name" value="RING/U-box"/>
    <property type="match status" value="1"/>
</dbReference>
<dbReference type="PROSITE" id="PS50089">
    <property type="entry name" value="ZF_RING_2"/>
    <property type="match status" value="1"/>
</dbReference>
<dbReference type="GeneID" id="43585074"/>
<dbReference type="InterPro" id="IPR013083">
    <property type="entry name" value="Znf_RING/FYVE/PHD"/>
</dbReference>
<sequence length="221" mass="24849">MNTLIHQNFESEPIILNRRTITNFFKKSSPRNLLRRNASSSSSPSASSSSSSASPSTALTDNNISSSSTPQIPRISMPEPVSAFDAMMRNYRANDDCLTINELNIIFPRVPYGSLVWAPGNMLRKPRPQHNHSKHNHPSYLCDSPTPEKCTCPIDHACAICLNVFACGDVVRVLPCHHLLHSECLDPWFTSVRAECPLCKRGYRENADRLRALFQELRLTR</sequence>
<dbReference type="InterPro" id="IPR001841">
    <property type="entry name" value="Znf_RING"/>
</dbReference>
<feature type="region of interest" description="Disordered" evidence="2">
    <location>
        <begin position="32"/>
        <end position="77"/>
    </location>
</feature>
<dbReference type="EMBL" id="CABVLU010000005">
    <property type="protein sequence ID" value="VVT58546.1"/>
    <property type="molecule type" value="Genomic_DNA"/>
</dbReference>
<dbReference type="InterPro" id="IPR051826">
    <property type="entry name" value="E3_ubiquitin-ligase_domain"/>
</dbReference>
<evidence type="ECO:0000259" key="3">
    <source>
        <dbReference type="PROSITE" id="PS50089"/>
    </source>
</evidence>
<dbReference type="SMART" id="SM00184">
    <property type="entry name" value="RING"/>
    <property type="match status" value="1"/>
</dbReference>
<dbReference type="GO" id="GO:0061630">
    <property type="term" value="F:ubiquitin protein ligase activity"/>
    <property type="evidence" value="ECO:0007669"/>
    <property type="project" value="TreeGrafter"/>
</dbReference>
<dbReference type="Pfam" id="PF13639">
    <property type="entry name" value="zf-RING_2"/>
    <property type="match status" value="1"/>
</dbReference>
<dbReference type="GO" id="GO:0008270">
    <property type="term" value="F:zinc ion binding"/>
    <property type="evidence" value="ECO:0007669"/>
    <property type="project" value="UniProtKB-KW"/>
</dbReference>
<name>A0A5E8CB58_9ASCO</name>
<feature type="domain" description="RING-type" evidence="3">
    <location>
        <begin position="158"/>
        <end position="200"/>
    </location>
</feature>
<dbReference type="OrthoDB" id="8062037at2759"/>
<organism evidence="4 5">
    <name type="scientific">Magnusiomyces paraingens</name>
    <dbReference type="NCBI Taxonomy" id="2606893"/>
    <lineage>
        <taxon>Eukaryota</taxon>
        <taxon>Fungi</taxon>
        <taxon>Dikarya</taxon>
        <taxon>Ascomycota</taxon>
        <taxon>Saccharomycotina</taxon>
        <taxon>Dipodascomycetes</taxon>
        <taxon>Dipodascales</taxon>
        <taxon>Dipodascaceae</taxon>
        <taxon>Magnusiomyces</taxon>
    </lineage>
</organism>
<dbReference type="GO" id="GO:0006511">
    <property type="term" value="P:ubiquitin-dependent protein catabolic process"/>
    <property type="evidence" value="ECO:0007669"/>
    <property type="project" value="TreeGrafter"/>
</dbReference>
<dbReference type="GO" id="GO:0005737">
    <property type="term" value="C:cytoplasm"/>
    <property type="evidence" value="ECO:0007669"/>
    <property type="project" value="TreeGrafter"/>
</dbReference>